<dbReference type="EC" id="2.7.13.3" evidence="2"/>
<feature type="transmembrane region" description="Helical" evidence="9">
    <location>
        <begin position="172"/>
        <end position="189"/>
    </location>
</feature>
<dbReference type="InterPro" id="IPR000700">
    <property type="entry name" value="PAS-assoc_C"/>
</dbReference>
<dbReference type="PANTHER" id="PTHR43065">
    <property type="entry name" value="SENSOR HISTIDINE KINASE"/>
    <property type="match status" value="1"/>
</dbReference>
<keyword evidence="4" id="KW-0808">Transferase</keyword>
<evidence type="ECO:0000259" key="11">
    <source>
        <dbReference type="PROSITE" id="PS50112"/>
    </source>
</evidence>
<dbReference type="PROSITE" id="PS50112">
    <property type="entry name" value="PAS"/>
    <property type="match status" value="2"/>
</dbReference>
<evidence type="ECO:0000259" key="10">
    <source>
        <dbReference type="PROSITE" id="PS50109"/>
    </source>
</evidence>
<dbReference type="SMART" id="SM00388">
    <property type="entry name" value="HisKA"/>
    <property type="match status" value="1"/>
</dbReference>
<dbReference type="EMBL" id="CP017080">
    <property type="protein sequence ID" value="AOH55231.1"/>
    <property type="molecule type" value="Genomic_DNA"/>
</dbReference>
<evidence type="ECO:0000256" key="9">
    <source>
        <dbReference type="PROSITE-ProRule" id="PRU00244"/>
    </source>
</evidence>
<feature type="domain" description="PAS" evidence="11">
    <location>
        <begin position="369"/>
        <end position="414"/>
    </location>
</feature>
<gene>
    <name evidence="14" type="ORF">ABE28_012800</name>
</gene>
<dbReference type="Gene3D" id="1.10.287.130">
    <property type="match status" value="1"/>
</dbReference>
<feature type="transmembrane region" description="Helical" evidence="9">
    <location>
        <begin position="43"/>
        <end position="67"/>
    </location>
</feature>
<organism evidence="14 15">
    <name type="scientific">Peribacillus muralis</name>
    <dbReference type="NCBI Taxonomy" id="264697"/>
    <lineage>
        <taxon>Bacteria</taxon>
        <taxon>Bacillati</taxon>
        <taxon>Bacillota</taxon>
        <taxon>Bacilli</taxon>
        <taxon>Bacillales</taxon>
        <taxon>Bacillaceae</taxon>
        <taxon>Peribacillus</taxon>
    </lineage>
</organism>
<evidence type="ECO:0000259" key="12">
    <source>
        <dbReference type="PROSITE" id="PS50113"/>
    </source>
</evidence>
<keyword evidence="9" id="KW-1133">Transmembrane helix</keyword>
<dbReference type="Gene3D" id="3.30.450.20">
    <property type="entry name" value="PAS domain"/>
    <property type="match status" value="2"/>
</dbReference>
<evidence type="ECO:0000313" key="15">
    <source>
        <dbReference type="Proteomes" id="UP000077926"/>
    </source>
</evidence>
<feature type="domain" description="MHYT" evidence="13">
    <location>
        <begin position="8"/>
        <end position="195"/>
    </location>
</feature>
<sequence length="731" mass="82498">MEQSIVALNPILFMIAALLIIMACYTALDLLTTFLSIKKYKRLLYIGSSCSLGVAIWTLNLVIIYTLDNSGVASYNFSAIIFSLLLAISIAAVGLLAISYKTEMLQIVFCSFMLTMALLSNYLMCIFAINRSVQYNPYLLVSTLLIIFSIFATALAILFYFKKVSQSSLKPLSTLMMGGAIIEGYYLFLRVIPIDSKNTQGNFVQLTPFMLYLICLVSLFILASLIGSSTIVGRRLAKSDNTVNDIRHALDQSSIVAITDAKGTISYVNEKFMEISQYEERELIGTNHSIINSGYHPKEFFTDLWVTIGQGKTWNGEICNQTKTGATYWVDTTIVPFMKKGKPYQYISICSDISRRKKAENDLIGSIQELEDMQYAIDQSSIVAITDAKGVIIDVNEKFSEISGYERNELIGQTHKLINSGLHSKGFFEEMWRTLYDRKVWKGEIRNRAKDGSFYWVDTTIVPFFGVIGKPFQFLSIRYDITERKQTEEMLHRQDKLAAVGQLAAGVAHEIRNPLTSMKGYTEFLQLDEMDENRLEYLEIILDEIDRVNQIVEEFLQLAKPQSLTLETKNIVPIIQNILSLTEFDARKKNVTLELFCSHDVILVNCDENRIKQVFINFIKNGMEAMPDGGDIKVKVERKEEAVQISIIDTGMGMRPEQIRRLGEPFFTTKKSGNGLGLMISFKIIENHLGKVLIESEVNEGTVFNIVLPLKRVEAICKGSNEKTGVILSES</sequence>
<dbReference type="KEGG" id="bmur:ABE28_012800"/>
<dbReference type="AlphaFoldDB" id="A0A1B3XPT3"/>
<dbReference type="CDD" id="cd00082">
    <property type="entry name" value="HisKA"/>
    <property type="match status" value="1"/>
</dbReference>
<dbReference type="Gene3D" id="3.30.565.10">
    <property type="entry name" value="Histidine kinase-like ATPase, C-terminal domain"/>
    <property type="match status" value="1"/>
</dbReference>
<feature type="transmembrane region" description="Helical" evidence="9">
    <location>
        <begin position="12"/>
        <end position="31"/>
    </location>
</feature>
<dbReference type="SMART" id="SM00086">
    <property type="entry name" value="PAC"/>
    <property type="match status" value="2"/>
</dbReference>
<accession>A0A1B3XPT3</accession>
<evidence type="ECO:0000256" key="4">
    <source>
        <dbReference type="ARBA" id="ARBA00022679"/>
    </source>
</evidence>
<dbReference type="STRING" id="264697.ABE28_012800"/>
<dbReference type="InterPro" id="IPR036097">
    <property type="entry name" value="HisK_dim/P_sf"/>
</dbReference>
<protein>
    <recommendedName>
        <fullName evidence="2">histidine kinase</fullName>
        <ecNumber evidence="2">2.7.13.3</ecNumber>
    </recommendedName>
</protein>
<name>A0A1B3XPT3_9BACI</name>
<keyword evidence="9" id="KW-0472">Membrane</keyword>
<dbReference type="OrthoDB" id="9815750at2"/>
<dbReference type="SUPFAM" id="SSF55785">
    <property type="entry name" value="PYP-like sensor domain (PAS domain)"/>
    <property type="match status" value="2"/>
</dbReference>
<dbReference type="SUPFAM" id="SSF55874">
    <property type="entry name" value="ATPase domain of HSP90 chaperone/DNA topoisomerase II/histidine kinase"/>
    <property type="match status" value="1"/>
</dbReference>
<reference evidence="14 15" key="1">
    <citation type="submission" date="2016-08" db="EMBL/GenBank/DDBJ databases">
        <title>Complete genome sequence of Bacillus muralis G25-68, a strain with toxicity to nematodes.</title>
        <authorList>
            <person name="Zheng Z."/>
        </authorList>
    </citation>
    <scope>NUCLEOTIDE SEQUENCE [LARGE SCALE GENOMIC DNA]</scope>
    <source>
        <strain evidence="14 15">G25-68</strain>
    </source>
</reference>
<keyword evidence="8" id="KW-0902">Two-component regulatory system</keyword>
<dbReference type="PROSITE" id="PS50113">
    <property type="entry name" value="PAC"/>
    <property type="match status" value="1"/>
</dbReference>
<dbReference type="Proteomes" id="UP000077926">
    <property type="component" value="Chromosome"/>
</dbReference>
<keyword evidence="5" id="KW-0547">Nucleotide-binding</keyword>
<dbReference type="InterPro" id="IPR005467">
    <property type="entry name" value="His_kinase_dom"/>
</dbReference>
<comment type="catalytic activity">
    <reaction evidence="1">
        <text>ATP + protein L-histidine = ADP + protein N-phospho-L-histidine.</text>
        <dbReference type="EC" id="2.7.13.3"/>
    </reaction>
</comment>
<dbReference type="InterPro" id="IPR001610">
    <property type="entry name" value="PAC"/>
</dbReference>
<dbReference type="PROSITE" id="PS50109">
    <property type="entry name" value="HIS_KIN"/>
    <property type="match status" value="1"/>
</dbReference>
<keyword evidence="6 14" id="KW-0418">Kinase</keyword>
<dbReference type="RefSeq" id="WP_064464700.1">
    <property type="nucleotide sequence ID" value="NZ_CP017080.1"/>
</dbReference>
<dbReference type="PROSITE" id="PS50924">
    <property type="entry name" value="MHYT"/>
    <property type="match status" value="1"/>
</dbReference>
<dbReference type="GO" id="GO:0000155">
    <property type="term" value="F:phosphorelay sensor kinase activity"/>
    <property type="evidence" value="ECO:0007669"/>
    <property type="project" value="InterPro"/>
</dbReference>
<dbReference type="PRINTS" id="PR00344">
    <property type="entry name" value="BCTRLSENSOR"/>
</dbReference>
<proteinExistence type="predicted"/>
<feature type="transmembrane region" description="Helical" evidence="9">
    <location>
        <begin position="135"/>
        <end position="160"/>
    </location>
</feature>
<evidence type="ECO:0000256" key="5">
    <source>
        <dbReference type="ARBA" id="ARBA00022741"/>
    </source>
</evidence>
<dbReference type="InterPro" id="IPR003594">
    <property type="entry name" value="HATPase_dom"/>
</dbReference>
<feature type="domain" description="PAS" evidence="11">
    <location>
        <begin position="242"/>
        <end position="299"/>
    </location>
</feature>
<feature type="domain" description="Histidine kinase" evidence="10">
    <location>
        <begin position="506"/>
        <end position="712"/>
    </location>
</feature>
<dbReference type="NCBIfam" id="TIGR00229">
    <property type="entry name" value="sensory_box"/>
    <property type="match status" value="2"/>
</dbReference>
<evidence type="ECO:0000256" key="6">
    <source>
        <dbReference type="ARBA" id="ARBA00022777"/>
    </source>
</evidence>
<dbReference type="SMART" id="SM00091">
    <property type="entry name" value="PAS"/>
    <property type="match status" value="2"/>
</dbReference>
<dbReference type="SMART" id="SM00387">
    <property type="entry name" value="HATPase_c"/>
    <property type="match status" value="1"/>
</dbReference>
<dbReference type="Pfam" id="PF02518">
    <property type="entry name" value="HATPase_c"/>
    <property type="match status" value="1"/>
</dbReference>
<dbReference type="InterPro" id="IPR036890">
    <property type="entry name" value="HATPase_C_sf"/>
</dbReference>
<dbReference type="Pfam" id="PF00512">
    <property type="entry name" value="HisKA"/>
    <property type="match status" value="1"/>
</dbReference>
<dbReference type="InterPro" id="IPR003661">
    <property type="entry name" value="HisK_dim/P_dom"/>
</dbReference>
<dbReference type="PANTHER" id="PTHR43065:SF34">
    <property type="entry name" value="SPORULATION KINASE A"/>
    <property type="match status" value="1"/>
</dbReference>
<dbReference type="InterPro" id="IPR035965">
    <property type="entry name" value="PAS-like_dom_sf"/>
</dbReference>
<evidence type="ECO:0000256" key="8">
    <source>
        <dbReference type="ARBA" id="ARBA00023012"/>
    </source>
</evidence>
<evidence type="ECO:0000313" key="14">
    <source>
        <dbReference type="EMBL" id="AOH55231.1"/>
    </source>
</evidence>
<dbReference type="SUPFAM" id="SSF47384">
    <property type="entry name" value="Homodimeric domain of signal transducing histidine kinase"/>
    <property type="match status" value="1"/>
</dbReference>
<feature type="transmembrane region" description="Helical" evidence="9">
    <location>
        <begin position="107"/>
        <end position="129"/>
    </location>
</feature>
<keyword evidence="15" id="KW-1185">Reference proteome</keyword>
<feature type="domain" description="PAC" evidence="12">
    <location>
        <begin position="441"/>
        <end position="493"/>
    </location>
</feature>
<dbReference type="GO" id="GO:0005524">
    <property type="term" value="F:ATP binding"/>
    <property type="evidence" value="ECO:0007669"/>
    <property type="project" value="UniProtKB-KW"/>
</dbReference>
<dbReference type="InterPro" id="IPR005330">
    <property type="entry name" value="MHYT_dom"/>
</dbReference>
<evidence type="ECO:0000256" key="2">
    <source>
        <dbReference type="ARBA" id="ARBA00012438"/>
    </source>
</evidence>
<evidence type="ECO:0000259" key="13">
    <source>
        <dbReference type="PROSITE" id="PS50924"/>
    </source>
</evidence>
<evidence type="ECO:0000256" key="7">
    <source>
        <dbReference type="ARBA" id="ARBA00022840"/>
    </source>
</evidence>
<keyword evidence="7" id="KW-0067">ATP-binding</keyword>
<keyword evidence="3" id="KW-0597">Phosphoprotein</keyword>
<feature type="transmembrane region" description="Helical" evidence="9">
    <location>
        <begin position="209"/>
        <end position="232"/>
    </location>
</feature>
<dbReference type="GO" id="GO:0016020">
    <property type="term" value="C:membrane"/>
    <property type="evidence" value="ECO:0007669"/>
    <property type="project" value="UniProtKB-UniRule"/>
</dbReference>
<feature type="transmembrane region" description="Helical" evidence="9">
    <location>
        <begin position="79"/>
        <end position="100"/>
    </location>
</feature>
<dbReference type="CDD" id="cd00130">
    <property type="entry name" value="PAS"/>
    <property type="match status" value="2"/>
</dbReference>
<evidence type="ECO:0000256" key="1">
    <source>
        <dbReference type="ARBA" id="ARBA00000085"/>
    </source>
</evidence>
<dbReference type="Pfam" id="PF13426">
    <property type="entry name" value="PAS_9"/>
    <property type="match status" value="2"/>
</dbReference>
<evidence type="ECO:0000256" key="3">
    <source>
        <dbReference type="ARBA" id="ARBA00022553"/>
    </source>
</evidence>
<dbReference type="InterPro" id="IPR004358">
    <property type="entry name" value="Sig_transdc_His_kin-like_C"/>
</dbReference>
<keyword evidence="9" id="KW-0812">Transmembrane</keyword>
<dbReference type="InterPro" id="IPR000014">
    <property type="entry name" value="PAS"/>
</dbReference>